<reference evidence="1" key="1">
    <citation type="journal article" date="2019" name="MBio">
        <title>Virus Genomes from Deep Sea Sediments Expand the Ocean Megavirome and Support Independent Origins of Viral Gigantism.</title>
        <authorList>
            <person name="Backstrom D."/>
            <person name="Yutin N."/>
            <person name="Jorgensen S.L."/>
            <person name="Dharamshi J."/>
            <person name="Homa F."/>
            <person name="Zaremba-Niedwiedzka K."/>
            <person name="Spang A."/>
            <person name="Wolf Y.I."/>
            <person name="Koonin E.V."/>
            <person name="Ettema T.J."/>
        </authorList>
    </citation>
    <scope>NUCLEOTIDE SEQUENCE</scope>
</reference>
<sequence length="57" mass="5904">MESSAHAVVVVYDDDGLSGGLAAAVVILFAGLGSDPQPPSSMLQLLCWLMLKTAIMI</sequence>
<gene>
    <name evidence="1" type="ORF">LCMAC202_00670</name>
</gene>
<organism evidence="1">
    <name type="scientific">Marseillevirus LCMAC202</name>
    <dbReference type="NCBI Taxonomy" id="2506606"/>
    <lineage>
        <taxon>Viruses</taxon>
        <taxon>Varidnaviria</taxon>
        <taxon>Bamfordvirae</taxon>
        <taxon>Nucleocytoviricota</taxon>
        <taxon>Megaviricetes</taxon>
        <taxon>Pimascovirales</taxon>
        <taxon>Pimascovirales incertae sedis</taxon>
        <taxon>Marseilleviridae</taxon>
    </lineage>
</organism>
<proteinExistence type="predicted"/>
<name>A0A481YXT0_9VIRU</name>
<dbReference type="EMBL" id="MK500369">
    <property type="protein sequence ID" value="QBK87731.1"/>
    <property type="molecule type" value="Genomic_DNA"/>
</dbReference>
<accession>A0A481YXT0</accession>
<protein>
    <submittedName>
        <fullName evidence="1">Uncharacterized protein</fullName>
    </submittedName>
</protein>
<evidence type="ECO:0000313" key="1">
    <source>
        <dbReference type="EMBL" id="QBK87731.1"/>
    </source>
</evidence>